<keyword evidence="2" id="KW-0533">Nickel</keyword>
<comment type="cofactor">
    <cofactor evidence="1 13">
        <name>Mg(2+)</name>
        <dbReference type="ChEBI" id="CHEBI:18420"/>
    </cofactor>
</comment>
<dbReference type="GO" id="GO:0004810">
    <property type="term" value="F:CCA tRNA nucleotidyltransferase activity"/>
    <property type="evidence" value="ECO:0007669"/>
    <property type="project" value="UniProtKB-UniRule"/>
</dbReference>
<dbReference type="Proteomes" id="UP000297565">
    <property type="component" value="Unassembled WGS sequence"/>
</dbReference>
<evidence type="ECO:0000256" key="5">
    <source>
        <dbReference type="ARBA" id="ARBA00022695"/>
    </source>
</evidence>
<dbReference type="GO" id="GO:0000049">
    <property type="term" value="F:tRNA binding"/>
    <property type="evidence" value="ECO:0007669"/>
    <property type="project" value="UniProtKB-UniRule"/>
</dbReference>
<evidence type="ECO:0000256" key="10">
    <source>
        <dbReference type="ARBA" id="ARBA00022840"/>
    </source>
</evidence>
<dbReference type="SUPFAM" id="SSF81301">
    <property type="entry name" value="Nucleotidyltransferase"/>
    <property type="match status" value="1"/>
</dbReference>
<dbReference type="Pfam" id="PF01743">
    <property type="entry name" value="PolyA_pol"/>
    <property type="match status" value="1"/>
</dbReference>
<dbReference type="PANTHER" id="PTHR47545">
    <property type="entry name" value="MULTIFUNCTIONAL CCA PROTEIN"/>
    <property type="match status" value="1"/>
</dbReference>
<keyword evidence="12 13" id="KW-0694">RNA-binding</keyword>
<dbReference type="GO" id="GO:0000287">
    <property type="term" value="F:magnesium ion binding"/>
    <property type="evidence" value="ECO:0007669"/>
    <property type="project" value="UniProtKB-UniRule"/>
</dbReference>
<dbReference type="PROSITE" id="PS51831">
    <property type="entry name" value="HD"/>
    <property type="match status" value="1"/>
</dbReference>
<evidence type="ECO:0000256" key="2">
    <source>
        <dbReference type="ARBA" id="ARBA00022596"/>
    </source>
</evidence>
<feature type="binding site" evidence="13">
    <location>
        <position position="9"/>
    </location>
    <ligand>
        <name>ATP</name>
        <dbReference type="ChEBI" id="CHEBI:30616"/>
    </ligand>
</feature>
<dbReference type="GO" id="GO:0005524">
    <property type="term" value="F:ATP binding"/>
    <property type="evidence" value="ECO:0007669"/>
    <property type="project" value="UniProtKB-UniRule"/>
</dbReference>
<dbReference type="EMBL" id="SNRV01000017">
    <property type="protein sequence ID" value="TEW29289.1"/>
    <property type="molecule type" value="Genomic_DNA"/>
</dbReference>
<dbReference type="InterPro" id="IPR043519">
    <property type="entry name" value="NT_sf"/>
</dbReference>
<feature type="binding site" evidence="13">
    <location>
        <position position="138"/>
    </location>
    <ligand>
        <name>ATP</name>
        <dbReference type="ChEBI" id="CHEBI:30616"/>
    </ligand>
</feature>
<organism evidence="15 16">
    <name type="scientific">Histophilus somni</name>
    <name type="common">Haemophilus somnus</name>
    <dbReference type="NCBI Taxonomy" id="731"/>
    <lineage>
        <taxon>Bacteria</taxon>
        <taxon>Pseudomonadati</taxon>
        <taxon>Pseudomonadota</taxon>
        <taxon>Gammaproteobacteria</taxon>
        <taxon>Pasteurellales</taxon>
        <taxon>Pasteurellaceae</taxon>
        <taxon>Histophilus</taxon>
    </lineage>
</organism>
<dbReference type="PANTHER" id="PTHR47545:SF1">
    <property type="entry name" value="MULTIFUNCTIONAL CCA PROTEIN"/>
    <property type="match status" value="1"/>
</dbReference>
<dbReference type="GO" id="GO:0042245">
    <property type="term" value="P:RNA repair"/>
    <property type="evidence" value="ECO:0007669"/>
    <property type="project" value="UniProtKB-KW"/>
</dbReference>
<feature type="binding site" evidence="13">
    <location>
        <position position="24"/>
    </location>
    <ligand>
        <name>Mg(2+)</name>
        <dbReference type="ChEBI" id="CHEBI:18420"/>
    </ligand>
</feature>
<comment type="catalytic activity">
    <reaction evidence="13">
        <text>a tRNA with a 3' CCA end + 2 CTP + ATP = a tRNA with a 3' CCACCA end + 3 diphosphate</text>
        <dbReference type="Rhea" id="RHEA:76235"/>
        <dbReference type="Rhea" id="RHEA-COMP:10468"/>
        <dbReference type="Rhea" id="RHEA-COMP:18655"/>
        <dbReference type="ChEBI" id="CHEBI:30616"/>
        <dbReference type="ChEBI" id="CHEBI:33019"/>
        <dbReference type="ChEBI" id="CHEBI:37563"/>
        <dbReference type="ChEBI" id="CHEBI:83071"/>
        <dbReference type="ChEBI" id="CHEBI:195187"/>
    </reaction>
</comment>
<dbReference type="NCBIfam" id="NF008137">
    <property type="entry name" value="PRK10885.1"/>
    <property type="match status" value="1"/>
</dbReference>
<evidence type="ECO:0000256" key="11">
    <source>
        <dbReference type="ARBA" id="ARBA00022842"/>
    </source>
</evidence>
<dbReference type="Pfam" id="PF12627">
    <property type="entry name" value="PolyA_pol_RNAbd"/>
    <property type="match status" value="1"/>
</dbReference>
<evidence type="ECO:0000256" key="12">
    <source>
        <dbReference type="ARBA" id="ARBA00022884"/>
    </source>
</evidence>
<dbReference type="AlphaFoldDB" id="A0AAX2S1Z1"/>
<comment type="catalytic activity">
    <reaction evidence="13">
        <text>a tRNA precursor + 2 CTP + ATP = a tRNA with a 3' CCA end + 3 diphosphate</text>
        <dbReference type="Rhea" id="RHEA:14433"/>
        <dbReference type="Rhea" id="RHEA-COMP:10465"/>
        <dbReference type="Rhea" id="RHEA-COMP:10468"/>
        <dbReference type="ChEBI" id="CHEBI:30616"/>
        <dbReference type="ChEBI" id="CHEBI:33019"/>
        <dbReference type="ChEBI" id="CHEBI:37563"/>
        <dbReference type="ChEBI" id="CHEBI:74896"/>
        <dbReference type="ChEBI" id="CHEBI:83071"/>
        <dbReference type="EC" id="2.7.7.72"/>
    </reaction>
</comment>
<sequence length="417" mass="47926">MMQIYLVGGAVRDQLLGLPIKDRDWLVVGSTAEELLSQGYQQVGKDFPVFLNPKTREEYALARTERKSGTGYTGFICDFNPNITLEQDLMRRDLTINAIAQDMAGQYHDPYNGIADLKKGILRHISPAFAEDPLRVLRVARFAARYHQLGFKIAPDTLALMKKIANNGELRQLSPERVWQETEKALHEQDPQVYFAILQKIDALKVLCPEISVFNSDSIQYRSDMTDFVHAMPILKQTTLLTEKTDYHKSAVRFAALCHDVGKALSTANIPPYSHDNKITRIAYLRNVCQRFKVPNYVQELAELTCQYHSHIHHALALHTKTILTLFNKLDVWRKPKRFEELMLVCLADSLTQTEMNYTDCPQYKFLLCLYQAALAVDVQQIISEGFQHKAIRAELDRRREIAIQIKKQQFIEQNLT</sequence>
<keyword evidence="9 15" id="KW-0378">Hydrolase</keyword>
<feature type="binding site" evidence="13">
    <location>
        <position position="92"/>
    </location>
    <ligand>
        <name>CTP</name>
        <dbReference type="ChEBI" id="CHEBI:37563"/>
    </ligand>
</feature>
<feature type="binding site" evidence="13">
    <location>
        <position position="12"/>
    </location>
    <ligand>
        <name>ATP</name>
        <dbReference type="ChEBI" id="CHEBI:30616"/>
    </ligand>
</feature>
<keyword evidence="5 13" id="KW-0548">Nucleotidyltransferase</keyword>
<keyword evidence="6 13" id="KW-0479">Metal-binding</keyword>
<keyword evidence="11 13" id="KW-0460">Magnesium</keyword>
<feature type="binding site" evidence="13">
    <location>
        <position position="92"/>
    </location>
    <ligand>
        <name>ATP</name>
        <dbReference type="ChEBI" id="CHEBI:30616"/>
    </ligand>
</feature>
<dbReference type="Pfam" id="PF01966">
    <property type="entry name" value="HD"/>
    <property type="match status" value="1"/>
</dbReference>
<dbReference type="EC" id="2.7.7.72" evidence="13"/>
<dbReference type="GO" id="GO:0001680">
    <property type="term" value="P:tRNA 3'-terminal CCA addition"/>
    <property type="evidence" value="ECO:0007669"/>
    <property type="project" value="UniProtKB-UniRule"/>
</dbReference>
<dbReference type="InterPro" id="IPR032828">
    <property type="entry name" value="PolyA_RNA-bd"/>
</dbReference>
<feature type="binding site" evidence="13">
    <location>
        <position position="9"/>
    </location>
    <ligand>
        <name>CTP</name>
        <dbReference type="ChEBI" id="CHEBI:37563"/>
    </ligand>
</feature>
<dbReference type="Gene3D" id="3.30.460.10">
    <property type="entry name" value="Beta Polymerase, domain 2"/>
    <property type="match status" value="1"/>
</dbReference>
<evidence type="ECO:0000313" key="15">
    <source>
        <dbReference type="EMBL" id="TEW29289.1"/>
    </source>
</evidence>
<evidence type="ECO:0000256" key="1">
    <source>
        <dbReference type="ARBA" id="ARBA00001946"/>
    </source>
</evidence>
<comment type="miscellaneous">
    <text evidence="13">A single active site specifically recognizes both ATP and CTP and is responsible for their addition.</text>
</comment>
<comment type="similarity">
    <text evidence="13">Belongs to the tRNA nucleotidyltransferase/poly(A) polymerase family. Bacterial CCA-adding enzyme type 2 subfamily.</text>
</comment>
<keyword evidence="4 13" id="KW-0819">tRNA processing</keyword>
<evidence type="ECO:0000256" key="9">
    <source>
        <dbReference type="ARBA" id="ARBA00022801"/>
    </source>
</evidence>
<dbReference type="SUPFAM" id="SSF81891">
    <property type="entry name" value="Poly A polymerase C-terminal region-like"/>
    <property type="match status" value="1"/>
</dbReference>
<dbReference type="CDD" id="cd00077">
    <property type="entry name" value="HDc"/>
    <property type="match status" value="1"/>
</dbReference>
<dbReference type="InterPro" id="IPR003607">
    <property type="entry name" value="HD/PDEase_dom"/>
</dbReference>
<dbReference type="InterPro" id="IPR012006">
    <property type="entry name" value="CCA_bact"/>
</dbReference>
<gene>
    <name evidence="13" type="primary">cca</name>
    <name evidence="15" type="ORF">E2R48_07115</name>
</gene>
<name>A0AAX2S1Z1_HISSO</name>
<feature type="domain" description="HD" evidence="14">
    <location>
        <begin position="227"/>
        <end position="333"/>
    </location>
</feature>
<evidence type="ECO:0000256" key="7">
    <source>
        <dbReference type="ARBA" id="ARBA00022741"/>
    </source>
</evidence>
<reference evidence="15 16" key="1">
    <citation type="submission" date="2019-03" db="EMBL/GenBank/DDBJ databases">
        <title>Horizontal Gene Transfer Machinery in Histophilus somni.</title>
        <authorList>
            <person name="Mostafa Nazari M."/>
            <person name="Liljebjelke K."/>
        </authorList>
    </citation>
    <scope>NUCLEOTIDE SEQUENCE [LARGE SCALE GENOMIC DNA]</scope>
    <source>
        <strain evidence="15 16">UOC-EPH-KLM-04</strain>
    </source>
</reference>
<feature type="binding site" evidence="13">
    <location>
        <position position="141"/>
    </location>
    <ligand>
        <name>ATP</name>
        <dbReference type="ChEBI" id="CHEBI:30616"/>
    </ligand>
</feature>
<dbReference type="Gene3D" id="1.10.3090.10">
    <property type="entry name" value="cca-adding enzyme, domain 2"/>
    <property type="match status" value="1"/>
</dbReference>
<evidence type="ECO:0000256" key="8">
    <source>
        <dbReference type="ARBA" id="ARBA00022800"/>
    </source>
</evidence>
<dbReference type="GO" id="GO:0016787">
    <property type="term" value="F:hydrolase activity"/>
    <property type="evidence" value="ECO:0007669"/>
    <property type="project" value="UniProtKB-KW"/>
</dbReference>
<evidence type="ECO:0000313" key="16">
    <source>
        <dbReference type="Proteomes" id="UP000297565"/>
    </source>
</evidence>
<feature type="binding site" evidence="13">
    <location>
        <position position="22"/>
    </location>
    <ligand>
        <name>Mg(2+)</name>
        <dbReference type="ChEBI" id="CHEBI:18420"/>
    </ligand>
</feature>
<evidence type="ECO:0000256" key="3">
    <source>
        <dbReference type="ARBA" id="ARBA00022679"/>
    </source>
</evidence>
<dbReference type="InterPro" id="IPR002646">
    <property type="entry name" value="PolA_pol_head_dom"/>
</dbReference>
<feature type="binding site" evidence="13">
    <location>
        <position position="12"/>
    </location>
    <ligand>
        <name>CTP</name>
        <dbReference type="ChEBI" id="CHEBI:37563"/>
    </ligand>
</feature>
<protein>
    <recommendedName>
        <fullName evidence="13">CCA-adding enzyme</fullName>
        <ecNumber evidence="13">2.7.7.72</ecNumber>
    </recommendedName>
    <alternativeName>
        <fullName evidence="13">CCA tRNA nucleotidyltransferase</fullName>
    </alternativeName>
    <alternativeName>
        <fullName evidence="13">tRNA CCA-pyrophosphorylase</fullName>
    </alternativeName>
    <alternativeName>
        <fullName evidence="13">tRNA adenylyl-/cytidylyl- transferase</fullName>
    </alternativeName>
    <alternativeName>
        <fullName evidence="13">tRNA nucleotidyltransferase</fullName>
    </alternativeName>
    <alternativeName>
        <fullName evidence="13">tRNA-NT</fullName>
    </alternativeName>
</protein>
<keyword evidence="3 13" id="KW-0808">Transferase</keyword>
<dbReference type="RefSeq" id="WP_132995228.1">
    <property type="nucleotide sequence ID" value="NZ_CP042983.1"/>
</dbReference>
<evidence type="ECO:0000256" key="6">
    <source>
        <dbReference type="ARBA" id="ARBA00022723"/>
    </source>
</evidence>
<dbReference type="PIRSF" id="PIRSF000813">
    <property type="entry name" value="CCA_bact"/>
    <property type="match status" value="1"/>
</dbReference>
<comment type="caution">
    <text evidence="15">The sequence shown here is derived from an EMBL/GenBank/DDBJ whole genome shotgun (WGS) entry which is preliminary data.</text>
</comment>
<feature type="binding site" evidence="13">
    <location>
        <position position="141"/>
    </location>
    <ligand>
        <name>CTP</name>
        <dbReference type="ChEBI" id="CHEBI:37563"/>
    </ligand>
</feature>
<comment type="function">
    <text evidence="13">Catalyzes the addition and repair of the essential 3'-terminal CCA sequence in tRNAs without using a nucleic acid template. Adds these three nucleotides in the order of C, C, and A to the tRNA nucleotide-73, using CTP and ATP as substrates and producing inorganic pyrophosphate. tRNA 3'-terminal CCA addition is required both for tRNA processing and repair. Also involved in tRNA surveillance by mediating tandem CCA addition to generate a CCACCA at the 3' terminus of unstable tRNAs. While stable tRNAs receive only 3'-terminal CCA, unstable tRNAs are marked with CCACCA and rapidly degraded.</text>
</comment>
<dbReference type="InterPro" id="IPR006674">
    <property type="entry name" value="HD_domain"/>
</dbReference>
<evidence type="ECO:0000256" key="4">
    <source>
        <dbReference type="ARBA" id="ARBA00022694"/>
    </source>
</evidence>
<dbReference type="HAMAP" id="MF_01262">
    <property type="entry name" value="CCA_bact_type2"/>
    <property type="match status" value="1"/>
</dbReference>
<evidence type="ECO:0000259" key="14">
    <source>
        <dbReference type="PROSITE" id="PS51831"/>
    </source>
</evidence>
<dbReference type="InterPro" id="IPR050124">
    <property type="entry name" value="tRNA_CCA-adding_enzyme"/>
</dbReference>
<keyword evidence="7 13" id="KW-0547">Nucleotide-binding</keyword>
<keyword evidence="10 13" id="KW-0067">ATP-binding</keyword>
<keyword evidence="8 13" id="KW-0692">RNA repair</keyword>
<evidence type="ECO:0000256" key="13">
    <source>
        <dbReference type="HAMAP-Rule" id="MF_01262"/>
    </source>
</evidence>
<proteinExistence type="inferred from homology"/>
<feature type="binding site" evidence="13">
    <location>
        <position position="138"/>
    </location>
    <ligand>
        <name>CTP</name>
        <dbReference type="ChEBI" id="CHEBI:37563"/>
    </ligand>
</feature>
<accession>A0AAX2S1Z1</accession>